<keyword evidence="7" id="KW-0067">ATP-binding</keyword>
<gene>
    <name evidence="12" type="ORF">HMPREF1624_04232</name>
</gene>
<dbReference type="InterPro" id="IPR027417">
    <property type="entry name" value="P-loop_NTPase"/>
</dbReference>
<sequence length="1488" mass="163822">MASPSVQRPPQRTAETYGDYIPDDFSDFGGLISDDEQSGKAAGTQQTKSNGTAGLGIDEEVSVKKRAREPRVKLDESRLLSSKGIPALRKQARVLKLKGKGHEFSNASRLLSMYQLWLDDLFPKARFADALAMVEKEGHKASMGKMRMEWINESKPKDAQDELDGEPVLPSTELDEGADHQHHPQQQPQARPTNAEMEGSDAVPYDLLDEDPYDSLQPARQIQSAGDGGRGQIPDESELDALMADAMEIHGPQERWDLEVDKSLLFEIDAPDIGTQTLFYRGGRNFQIIAYEEVAAPRDIGGDNQDINPNAALSIGSGSANGAGADAEEQWLQKSILARESTRTDASGLQRIVQAGSGGLLAVAPGLQRGIRFSDERPRPKPKPGKMPIHDADTTKEIEGDLERSSVEDDAAAIETGAADGSNNTTRAENNVDDKDVDCDADESIARFDADVDELLPVEFPSLQTSEPLGSMVAKKSRREWAHMVDLEAESSNFRSLIPGQMAREWPFELDPFQKEAIYHLESGDSVFVAAHTSAGKTVVAEYAIALAQKHQTKAIYTSPIKALSNQKFRDFKTIFDDVGILTGDVQINQEAKCLIMTTEILRSKLYSQSDLLREVEFVIFDEVHYVSDSERGVVWEEVIIMLPEQVSLILLSATVPNTYEFASWVGRTKKRDVYVINTPKRPVPLEHYLWSGKTIQKIVDSDRKWVEKGYREAKMIASGETTTGGGGSTGGGSSSARGIPIRGGNSQQRGGSGRGGGGRGGRGGNARGGGNGPPRASHNPGHMGRAGRATGGSSIAQEKTLWLDVVRYLRKASLLPACIFVFSRTRCEEYAMSLSNLDFCDAGEKTRIHSIYAKSIARLTKEDQELPQITRLRDMATRGIAVHHGGLLPIVKEIVELLFAQSLVKVLFATETFAVGLNLPTRTVVFSDHRKFDGTRRRILSPGEYTQMAGRAGRRGLDTVGTAIIVSTSENRDIPAAETLKGLILGQPTRLTSQFRLTYNMILSLHRVETLKVEDMMKRSFSEHATQNGRSEDEEQIRLLEKDLAAQVQSREVCEACGNTMGSCHLAAETYRQDTAQMYQKLLKTPVIGPSVFCQGRVAVFVNEQGVHAIGVITDGLSTPAMESETPSVGMAEVVPPRMAPDETDKLSFVPPLRGYWRPAVAPGASKLRMRRVQVPLGKIEHLSHHVVSIGRRPDELLTDIEAQLTGLDLSWSSAVWDEVSLEKVRDVDVVWYMDDRVAKARAVAESPALDCPNFVEHYAARHDEWLIRDKLADMRRAVDDSNLALLPEYQSRIAVLKHLGFVNDSSVVLLKGRVACEIRTADELVLTEVILNNLLAGLEPAEIAALLSIFVYQGKDDQELETAPFISNGLTKSLSEVYRIWKDVIRTQEQLHVISAGDDSERSSKLHFGLMEVVYEWASGSPFKTIAGMTAEQEGTIVRTITRLEETSREVRNIGRIVGDTTLETKMNGVKESIMRNITTVPSLYL</sequence>
<dbReference type="InterPro" id="IPR001650">
    <property type="entry name" value="Helicase_C-like"/>
</dbReference>
<reference evidence="13" key="1">
    <citation type="journal article" date="2014" name="Genome Announc.">
        <title>Genome sequence of the pathogenic fungus Sporothrix schenckii (ATCC 58251).</title>
        <authorList>
            <person name="Cuomo C.A."/>
            <person name="Rodriguez-Del Valle N."/>
            <person name="Perez-Sanchez L."/>
            <person name="Abouelleil A."/>
            <person name="Goldberg J."/>
            <person name="Young S."/>
            <person name="Zeng Q."/>
            <person name="Birren B.W."/>
        </authorList>
    </citation>
    <scope>NUCLEOTIDE SEQUENCE [LARGE SCALE GENOMIC DNA]</scope>
    <source>
        <strain evidence="13">ATCC 58251 / de Perez 2211183</strain>
    </source>
</reference>
<evidence type="ECO:0000256" key="2">
    <source>
        <dbReference type="ARBA" id="ARBA00010140"/>
    </source>
</evidence>
<dbReference type="SUPFAM" id="SSF52540">
    <property type="entry name" value="P-loop containing nucleoside triphosphate hydrolases"/>
    <property type="match status" value="1"/>
</dbReference>
<dbReference type="PROSITE" id="PS51194">
    <property type="entry name" value="HELICASE_CTER"/>
    <property type="match status" value="1"/>
</dbReference>
<dbReference type="Pfam" id="PF13234">
    <property type="entry name" value="MTR4_beta-barrel"/>
    <property type="match status" value="1"/>
</dbReference>
<dbReference type="GO" id="GO:0006974">
    <property type="term" value="P:DNA damage response"/>
    <property type="evidence" value="ECO:0007669"/>
    <property type="project" value="InterPro"/>
</dbReference>
<feature type="domain" description="Helicase ATP-binding" evidence="10">
    <location>
        <begin position="518"/>
        <end position="674"/>
    </location>
</feature>
<evidence type="ECO:0000259" key="10">
    <source>
        <dbReference type="PROSITE" id="PS51192"/>
    </source>
</evidence>
<evidence type="ECO:0000256" key="4">
    <source>
        <dbReference type="ARBA" id="ARBA00022741"/>
    </source>
</evidence>
<dbReference type="PIRSF" id="PIRSF005198">
    <property type="entry name" value="Antiviral_helicase_SKI2"/>
    <property type="match status" value="1"/>
</dbReference>
<proteinExistence type="inferred from homology"/>
<dbReference type="PANTHER" id="PTHR12131">
    <property type="entry name" value="ATP-DEPENDENT RNA AND DNA HELICASE"/>
    <property type="match status" value="1"/>
</dbReference>
<dbReference type="Proteomes" id="UP000018087">
    <property type="component" value="Unassembled WGS sequence"/>
</dbReference>
<dbReference type="PROSITE" id="PS51192">
    <property type="entry name" value="HELICASE_ATP_BIND_1"/>
    <property type="match status" value="1"/>
</dbReference>
<evidence type="ECO:0000256" key="8">
    <source>
        <dbReference type="ARBA" id="ARBA00022884"/>
    </source>
</evidence>
<evidence type="ECO:0000256" key="5">
    <source>
        <dbReference type="ARBA" id="ARBA00022801"/>
    </source>
</evidence>
<dbReference type="GO" id="GO:0005524">
    <property type="term" value="F:ATP binding"/>
    <property type="evidence" value="ECO:0007669"/>
    <property type="project" value="UniProtKB-KW"/>
</dbReference>
<dbReference type="eggNOG" id="KOG3004">
    <property type="taxonomic scope" value="Eukaryota"/>
</dbReference>
<dbReference type="CDD" id="cd18795">
    <property type="entry name" value="SF2_C_Ski2"/>
    <property type="match status" value="1"/>
</dbReference>
<organism evidence="12 13">
    <name type="scientific">Sporothrix schenckii (strain ATCC 58251 / de Perez 2211183)</name>
    <name type="common">Rose-picker's disease fungus</name>
    <dbReference type="NCBI Taxonomy" id="1391915"/>
    <lineage>
        <taxon>Eukaryota</taxon>
        <taxon>Fungi</taxon>
        <taxon>Dikarya</taxon>
        <taxon>Ascomycota</taxon>
        <taxon>Pezizomycotina</taxon>
        <taxon>Sordariomycetes</taxon>
        <taxon>Sordariomycetidae</taxon>
        <taxon>Ophiostomatales</taxon>
        <taxon>Ophiostomataceae</taxon>
        <taxon>Sporothrix</taxon>
    </lineage>
</organism>
<dbReference type="SMART" id="SM01142">
    <property type="entry name" value="DSHCT"/>
    <property type="match status" value="1"/>
</dbReference>
<dbReference type="InterPro" id="IPR011545">
    <property type="entry name" value="DEAD/DEAH_box_helicase_dom"/>
</dbReference>
<dbReference type="Pfam" id="PF00271">
    <property type="entry name" value="Helicase_C"/>
    <property type="match status" value="1"/>
</dbReference>
<keyword evidence="13" id="KW-1185">Reference proteome</keyword>
<name>U7PTW9_SPOS1</name>
<dbReference type="InterPro" id="IPR040801">
    <property type="entry name" value="Ski2_N"/>
</dbReference>
<dbReference type="STRING" id="1391915.U7PTW9"/>
<comment type="similarity">
    <text evidence="2">Belongs to the helicase family. SKI2 subfamily.</text>
</comment>
<dbReference type="GO" id="GO:0003724">
    <property type="term" value="F:RNA helicase activity"/>
    <property type="evidence" value="ECO:0007669"/>
    <property type="project" value="InterPro"/>
</dbReference>
<feature type="compositionally biased region" description="Basic and acidic residues" evidence="9">
    <location>
        <begin position="388"/>
        <end position="407"/>
    </location>
</feature>
<dbReference type="InterPro" id="IPR050699">
    <property type="entry name" value="RNA-DNA_Helicase"/>
</dbReference>
<keyword evidence="6" id="KW-0347">Helicase</keyword>
<keyword evidence="3" id="KW-0963">Cytoplasm</keyword>
<dbReference type="GO" id="GO:0031297">
    <property type="term" value="P:replication fork processing"/>
    <property type="evidence" value="ECO:0007669"/>
    <property type="project" value="InterPro"/>
</dbReference>
<dbReference type="OrthoDB" id="64767at2759"/>
<feature type="region of interest" description="Disordered" evidence="9">
    <location>
        <begin position="372"/>
        <end position="435"/>
    </location>
</feature>
<dbReference type="InterPro" id="IPR012961">
    <property type="entry name" value="Ski2/MTR4_C"/>
</dbReference>
<dbReference type="FunFam" id="3.40.50.300:FF:000987">
    <property type="entry name" value="DEAD/DEAH box RNA helicase"/>
    <property type="match status" value="1"/>
</dbReference>
<dbReference type="FunFam" id="3.40.50.300:FF:000354">
    <property type="entry name" value="ATP-dependent RNA helicase SKI2"/>
    <property type="match status" value="1"/>
</dbReference>
<feature type="domain" description="Helicase C-terminal" evidence="11">
    <location>
        <begin position="805"/>
        <end position="1010"/>
    </location>
</feature>
<dbReference type="Pfam" id="PF17911">
    <property type="entry name" value="Ski2_N"/>
    <property type="match status" value="1"/>
</dbReference>
<dbReference type="PANTHER" id="PTHR12131:SF1">
    <property type="entry name" value="ATP-DEPENDENT RNA HELICASE SUPV3L1, MITOCHONDRIAL-RELATED"/>
    <property type="match status" value="1"/>
</dbReference>
<evidence type="ECO:0000313" key="12">
    <source>
        <dbReference type="EMBL" id="ERS99037.1"/>
    </source>
</evidence>
<evidence type="ECO:0000313" key="13">
    <source>
        <dbReference type="Proteomes" id="UP000018087"/>
    </source>
</evidence>
<comment type="subcellular location">
    <subcellularLocation>
        <location evidence="1">Cytoplasm</location>
    </subcellularLocation>
</comment>
<dbReference type="AlphaFoldDB" id="U7PTW9"/>
<keyword evidence="4" id="KW-0547">Nucleotide-binding</keyword>
<dbReference type="Gene3D" id="1.10.3380.30">
    <property type="match status" value="2"/>
</dbReference>
<dbReference type="HOGENOM" id="CLU_002902_1_4_1"/>
<evidence type="ECO:0000256" key="9">
    <source>
        <dbReference type="SAM" id="MobiDB-lite"/>
    </source>
</evidence>
<feature type="region of interest" description="Disordered" evidence="9">
    <location>
        <begin position="1"/>
        <end position="69"/>
    </location>
</feature>
<evidence type="ECO:0000256" key="1">
    <source>
        <dbReference type="ARBA" id="ARBA00004496"/>
    </source>
</evidence>
<dbReference type="GO" id="GO:0003723">
    <property type="term" value="F:RNA binding"/>
    <property type="evidence" value="ECO:0007669"/>
    <property type="project" value="UniProtKB-KW"/>
</dbReference>
<dbReference type="Gene3D" id="3.40.50.300">
    <property type="entry name" value="P-loop containing nucleotide triphosphate hydrolases"/>
    <property type="match status" value="2"/>
</dbReference>
<keyword evidence="8" id="KW-0694">RNA-binding</keyword>
<dbReference type="GO" id="GO:0070478">
    <property type="term" value="P:nuclear-transcribed mRNA catabolic process, 3'-5' exonucleolytic nonsense-mediated decay"/>
    <property type="evidence" value="ECO:0007669"/>
    <property type="project" value="TreeGrafter"/>
</dbReference>
<dbReference type="Pfam" id="PF08148">
    <property type="entry name" value="DSHCT"/>
    <property type="match status" value="1"/>
</dbReference>
<accession>U7PTW9</accession>
<evidence type="ECO:0000259" key="11">
    <source>
        <dbReference type="PROSITE" id="PS51194"/>
    </source>
</evidence>
<protein>
    <recommendedName>
        <fullName evidence="14">Antiviral helicase SKI2</fullName>
    </recommendedName>
</protein>
<dbReference type="SMART" id="SM00487">
    <property type="entry name" value="DEXDc"/>
    <property type="match status" value="1"/>
</dbReference>
<evidence type="ECO:0008006" key="14">
    <source>
        <dbReference type="Google" id="ProtNLM"/>
    </source>
</evidence>
<feature type="region of interest" description="Disordered" evidence="9">
    <location>
        <begin position="717"/>
        <end position="793"/>
    </location>
</feature>
<dbReference type="GO" id="GO:0005634">
    <property type="term" value="C:nucleus"/>
    <property type="evidence" value="ECO:0007669"/>
    <property type="project" value="InterPro"/>
</dbReference>
<feature type="compositionally biased region" description="Polar residues" evidence="9">
    <location>
        <begin position="43"/>
        <end position="52"/>
    </location>
</feature>
<feature type="region of interest" description="Disordered" evidence="9">
    <location>
        <begin position="156"/>
        <end position="199"/>
    </location>
</feature>
<feature type="compositionally biased region" description="Gly residues" evidence="9">
    <location>
        <begin position="723"/>
        <end position="734"/>
    </location>
</feature>
<dbReference type="InterPro" id="IPR025696">
    <property type="entry name" value="Beta-barrel_MTR4"/>
</dbReference>
<dbReference type="EMBL" id="KI440845">
    <property type="protein sequence ID" value="ERS99037.1"/>
    <property type="molecule type" value="Genomic_DNA"/>
</dbReference>
<feature type="compositionally biased region" description="Polar residues" evidence="9">
    <location>
        <begin position="1"/>
        <end position="14"/>
    </location>
</feature>
<dbReference type="InterPro" id="IPR016438">
    <property type="entry name" value="SKI2-like"/>
</dbReference>
<keyword evidence="5" id="KW-0378">Hydrolase</keyword>
<dbReference type="InterPro" id="IPR012923">
    <property type="entry name" value="Csm3"/>
</dbReference>
<dbReference type="GO" id="GO:0016787">
    <property type="term" value="F:hydrolase activity"/>
    <property type="evidence" value="ECO:0007669"/>
    <property type="project" value="UniProtKB-KW"/>
</dbReference>
<dbReference type="eggNOG" id="KOG0947">
    <property type="taxonomic scope" value="Eukaryota"/>
</dbReference>
<evidence type="ECO:0000256" key="3">
    <source>
        <dbReference type="ARBA" id="ARBA00022490"/>
    </source>
</evidence>
<evidence type="ECO:0000256" key="7">
    <source>
        <dbReference type="ARBA" id="ARBA00022840"/>
    </source>
</evidence>
<evidence type="ECO:0000256" key="6">
    <source>
        <dbReference type="ARBA" id="ARBA00022806"/>
    </source>
</evidence>
<feature type="compositionally biased region" description="Gly residues" evidence="9">
    <location>
        <begin position="751"/>
        <end position="773"/>
    </location>
</feature>
<dbReference type="SMART" id="SM00490">
    <property type="entry name" value="HELICc"/>
    <property type="match status" value="1"/>
</dbReference>
<dbReference type="Pfam" id="PF00270">
    <property type="entry name" value="DEAD"/>
    <property type="match status" value="1"/>
</dbReference>
<dbReference type="Pfam" id="PF07962">
    <property type="entry name" value="Swi3"/>
    <property type="match status" value="1"/>
</dbReference>
<dbReference type="InterPro" id="IPR014001">
    <property type="entry name" value="Helicase_ATP-bd"/>
</dbReference>
<dbReference type="GO" id="GO:0055087">
    <property type="term" value="C:Ski complex"/>
    <property type="evidence" value="ECO:0007669"/>
    <property type="project" value="TreeGrafter"/>
</dbReference>